<evidence type="ECO:0000313" key="2">
    <source>
        <dbReference type="EMBL" id="KAJ8655724.1"/>
    </source>
</evidence>
<feature type="compositionally biased region" description="Low complexity" evidence="1">
    <location>
        <begin position="15"/>
        <end position="30"/>
    </location>
</feature>
<gene>
    <name evidence="2" type="ORF">O0I10_008609</name>
</gene>
<comment type="caution">
    <text evidence="2">The sequence shown here is derived from an EMBL/GenBank/DDBJ whole genome shotgun (WGS) entry which is preliminary data.</text>
</comment>
<name>A0AAD7UZ98_9FUNG</name>
<organism evidence="2 3">
    <name type="scientific">Lichtheimia ornata</name>
    <dbReference type="NCBI Taxonomy" id="688661"/>
    <lineage>
        <taxon>Eukaryota</taxon>
        <taxon>Fungi</taxon>
        <taxon>Fungi incertae sedis</taxon>
        <taxon>Mucoromycota</taxon>
        <taxon>Mucoromycotina</taxon>
        <taxon>Mucoromycetes</taxon>
        <taxon>Mucorales</taxon>
        <taxon>Lichtheimiaceae</taxon>
        <taxon>Lichtheimia</taxon>
    </lineage>
</organism>
<dbReference type="AlphaFoldDB" id="A0AAD7UZ98"/>
<feature type="compositionally biased region" description="Polar residues" evidence="1">
    <location>
        <begin position="53"/>
        <end position="66"/>
    </location>
</feature>
<accession>A0AAD7UZ98</accession>
<dbReference type="SUPFAM" id="SSF82704">
    <property type="entry name" value="AlbA-like"/>
    <property type="match status" value="1"/>
</dbReference>
<keyword evidence="3" id="KW-1185">Reference proteome</keyword>
<protein>
    <submittedName>
        <fullName evidence="2">Uncharacterized protein</fullName>
    </submittedName>
</protein>
<dbReference type="InterPro" id="IPR036882">
    <property type="entry name" value="Alba-like_dom_sf"/>
</dbReference>
<proteinExistence type="predicted"/>
<dbReference type="RefSeq" id="XP_058340637.1">
    <property type="nucleotide sequence ID" value="XM_058488612.1"/>
</dbReference>
<feature type="compositionally biased region" description="Basic residues" evidence="1">
    <location>
        <begin position="38"/>
        <end position="51"/>
    </location>
</feature>
<evidence type="ECO:0000256" key="1">
    <source>
        <dbReference type="SAM" id="MobiDB-lite"/>
    </source>
</evidence>
<feature type="region of interest" description="Disordered" evidence="1">
    <location>
        <begin position="1"/>
        <end position="105"/>
    </location>
</feature>
<dbReference type="EMBL" id="JARTCD010000046">
    <property type="protein sequence ID" value="KAJ8655724.1"/>
    <property type="molecule type" value="Genomic_DNA"/>
</dbReference>
<dbReference type="Proteomes" id="UP001234581">
    <property type="component" value="Unassembled WGS sequence"/>
</dbReference>
<reference evidence="2 3" key="1">
    <citation type="submission" date="2023-03" db="EMBL/GenBank/DDBJ databases">
        <title>Genome sequence of Lichtheimia ornata CBS 291.66.</title>
        <authorList>
            <person name="Mohabir J.T."/>
            <person name="Shea T.P."/>
            <person name="Kurbessoian T."/>
            <person name="Berby B."/>
            <person name="Fontaine J."/>
            <person name="Livny J."/>
            <person name="Gnirke A."/>
            <person name="Stajich J.E."/>
            <person name="Cuomo C.A."/>
        </authorList>
    </citation>
    <scope>NUCLEOTIDE SEQUENCE [LARGE SCALE GENOMIC DNA]</scope>
    <source>
        <strain evidence="2">CBS 291.66</strain>
    </source>
</reference>
<dbReference type="GeneID" id="83216016"/>
<dbReference type="GO" id="GO:0003676">
    <property type="term" value="F:nucleic acid binding"/>
    <property type="evidence" value="ECO:0007669"/>
    <property type="project" value="InterPro"/>
</dbReference>
<sequence>MLNPNAIEFKPRPATTTTTTTTEQQQQQQQPKADSSHSSRRSSKATTHGKRPTQVTNAGHAGSSNAKQKKKKQPQEHGKQQQQPSRRKGRAESLPVSKDTPQQHAFFDQPAKFITLEETIDPICQLSIKDRSEKKIVHGYERYIEWIGQSLKAFDTVTVVGMDNAIADVVSLVNIMQQRGIGEHEEVETFTLQPTPKRYTSGIQVKLHSI</sequence>
<evidence type="ECO:0000313" key="3">
    <source>
        <dbReference type="Proteomes" id="UP001234581"/>
    </source>
</evidence>